<evidence type="ECO:0000313" key="2">
    <source>
        <dbReference type="Proteomes" id="UP001499989"/>
    </source>
</evidence>
<sequence>MIGPEQLLREALDARAASVTYGDLRLPLPPSADRSRIRVWYRAAKVAGLLVVLR</sequence>
<comment type="caution">
    <text evidence="1">The sequence shown here is derived from an EMBL/GenBank/DDBJ whole genome shotgun (WGS) entry which is preliminary data.</text>
</comment>
<dbReference type="EMBL" id="BAAASK010000026">
    <property type="protein sequence ID" value="GAA2698161.1"/>
    <property type="molecule type" value="Genomic_DNA"/>
</dbReference>
<evidence type="ECO:0000313" key="1">
    <source>
        <dbReference type="EMBL" id="GAA2698161.1"/>
    </source>
</evidence>
<reference evidence="1 2" key="1">
    <citation type="journal article" date="2019" name="Int. J. Syst. Evol. Microbiol.">
        <title>The Global Catalogue of Microorganisms (GCM) 10K type strain sequencing project: providing services to taxonomists for standard genome sequencing and annotation.</title>
        <authorList>
            <consortium name="The Broad Institute Genomics Platform"/>
            <consortium name="The Broad Institute Genome Sequencing Center for Infectious Disease"/>
            <person name="Wu L."/>
            <person name="Ma J."/>
        </authorList>
    </citation>
    <scope>NUCLEOTIDE SEQUENCE [LARGE SCALE GENOMIC DNA]</scope>
    <source>
        <strain evidence="1 2">JCM 4531</strain>
    </source>
</reference>
<dbReference type="Proteomes" id="UP001499989">
    <property type="component" value="Unassembled WGS sequence"/>
</dbReference>
<keyword evidence="2" id="KW-1185">Reference proteome</keyword>
<organism evidence="1 2">
    <name type="scientific">Streptomyces violaceolatus</name>
    <dbReference type="NCBI Taxonomy" id="67378"/>
    <lineage>
        <taxon>Bacteria</taxon>
        <taxon>Bacillati</taxon>
        <taxon>Actinomycetota</taxon>
        <taxon>Actinomycetes</taxon>
        <taxon>Kitasatosporales</taxon>
        <taxon>Streptomycetaceae</taxon>
        <taxon>Streptomyces</taxon>
        <taxon>Streptomyces violaceoruber group</taxon>
    </lineage>
</organism>
<gene>
    <name evidence="1" type="ORF">GCM10010310_63420</name>
</gene>
<protein>
    <submittedName>
        <fullName evidence="1">Uncharacterized protein</fullName>
    </submittedName>
</protein>
<name>A0ABN3TCL6_9ACTN</name>
<accession>A0ABN3TCL6</accession>
<proteinExistence type="predicted"/>